<evidence type="ECO:0000313" key="3">
    <source>
        <dbReference type="Proteomes" id="UP001497497"/>
    </source>
</evidence>
<dbReference type="Proteomes" id="UP001497497">
    <property type="component" value="Unassembled WGS sequence"/>
</dbReference>
<feature type="non-terminal residue" evidence="2">
    <location>
        <position position="164"/>
    </location>
</feature>
<dbReference type="InterPro" id="IPR013083">
    <property type="entry name" value="Znf_RING/FYVE/PHD"/>
</dbReference>
<sequence>MGFDSAKFVTSVADDKKCLLCHGVLDNPVRSARGHVFCSGCILPWVVKHGQRPQKCRPLGPTDLENVLPVREVNLKFKCEFFDRGWTHAVRLTDLIRHTQRCEFKPVACCDKVCGLVLHLHTLADHDCYQALKVLVRTQEEQLKELKEKLALVSTKFSKKEKSL</sequence>
<accession>A0AAV2IAE8</accession>
<proteinExistence type="predicted"/>
<organism evidence="2 3">
    <name type="scientific">Lymnaea stagnalis</name>
    <name type="common">Great pond snail</name>
    <name type="synonym">Helix stagnalis</name>
    <dbReference type="NCBI Taxonomy" id="6523"/>
    <lineage>
        <taxon>Eukaryota</taxon>
        <taxon>Metazoa</taxon>
        <taxon>Spiralia</taxon>
        <taxon>Lophotrochozoa</taxon>
        <taxon>Mollusca</taxon>
        <taxon>Gastropoda</taxon>
        <taxon>Heterobranchia</taxon>
        <taxon>Euthyneura</taxon>
        <taxon>Panpulmonata</taxon>
        <taxon>Hygrophila</taxon>
        <taxon>Lymnaeoidea</taxon>
        <taxon>Lymnaeidae</taxon>
        <taxon>Lymnaea</taxon>
    </lineage>
</organism>
<name>A0AAV2IAE8_LYMST</name>
<comment type="caution">
    <text evidence="2">The sequence shown here is derived from an EMBL/GenBank/DDBJ whole genome shotgun (WGS) entry which is preliminary data.</text>
</comment>
<keyword evidence="3" id="KW-1185">Reference proteome</keyword>
<reference evidence="2 3" key="1">
    <citation type="submission" date="2024-04" db="EMBL/GenBank/DDBJ databases">
        <authorList>
            <consortium name="Genoscope - CEA"/>
            <person name="William W."/>
        </authorList>
    </citation>
    <scope>NUCLEOTIDE SEQUENCE [LARGE SCALE GENOMIC DNA]</scope>
</reference>
<dbReference type="SUPFAM" id="SSF57850">
    <property type="entry name" value="RING/U-box"/>
    <property type="match status" value="1"/>
</dbReference>
<dbReference type="SUPFAM" id="SSF49599">
    <property type="entry name" value="TRAF domain-like"/>
    <property type="match status" value="1"/>
</dbReference>
<gene>
    <name evidence="2" type="ORF">GSLYS_00017321001</name>
</gene>
<evidence type="ECO:0000256" key="1">
    <source>
        <dbReference type="SAM" id="Coils"/>
    </source>
</evidence>
<dbReference type="EMBL" id="CAXITT010000576">
    <property type="protein sequence ID" value="CAL1543808.1"/>
    <property type="molecule type" value="Genomic_DNA"/>
</dbReference>
<dbReference type="AlphaFoldDB" id="A0AAV2IAE8"/>
<evidence type="ECO:0000313" key="2">
    <source>
        <dbReference type="EMBL" id="CAL1543808.1"/>
    </source>
</evidence>
<dbReference type="Gene3D" id="3.30.40.10">
    <property type="entry name" value="Zinc/RING finger domain, C3HC4 (zinc finger)"/>
    <property type="match status" value="2"/>
</dbReference>
<feature type="coiled-coil region" evidence="1">
    <location>
        <begin position="129"/>
        <end position="156"/>
    </location>
</feature>
<keyword evidence="1" id="KW-0175">Coiled coil</keyword>
<protein>
    <submittedName>
        <fullName evidence="2">Uncharacterized protein</fullName>
    </submittedName>
</protein>